<evidence type="ECO:0000313" key="1">
    <source>
        <dbReference type="EMBL" id="KAF2202348.1"/>
    </source>
</evidence>
<accession>A0A9P4JTL7</accession>
<evidence type="ECO:0000313" key="2">
    <source>
        <dbReference type="Proteomes" id="UP000799536"/>
    </source>
</evidence>
<sequence length="90" mass="9779">MSNYYQAVNSCASLTLLFAVHDPTGMQCISTCSSSQDYRCFSCPPSEFSLNAIPVLDKTFLLAGEPAAWLKKKKGVENSKNSSHRAQASV</sequence>
<dbReference type="EMBL" id="ML993939">
    <property type="protein sequence ID" value="KAF2202348.1"/>
    <property type="molecule type" value="Genomic_DNA"/>
</dbReference>
<protein>
    <submittedName>
        <fullName evidence="1">Uncharacterized protein</fullName>
    </submittedName>
</protein>
<gene>
    <name evidence="1" type="ORF">GQ43DRAFT_313007</name>
</gene>
<name>A0A9P4JTL7_9PLEO</name>
<dbReference type="AlphaFoldDB" id="A0A9P4JTL7"/>
<keyword evidence="2" id="KW-1185">Reference proteome</keyword>
<proteinExistence type="predicted"/>
<dbReference type="Proteomes" id="UP000799536">
    <property type="component" value="Unassembled WGS sequence"/>
</dbReference>
<reference evidence="1" key="1">
    <citation type="journal article" date="2020" name="Stud. Mycol.">
        <title>101 Dothideomycetes genomes: a test case for predicting lifestyles and emergence of pathogens.</title>
        <authorList>
            <person name="Haridas S."/>
            <person name="Albert R."/>
            <person name="Binder M."/>
            <person name="Bloem J."/>
            <person name="Labutti K."/>
            <person name="Salamov A."/>
            <person name="Andreopoulos B."/>
            <person name="Baker S."/>
            <person name="Barry K."/>
            <person name="Bills G."/>
            <person name="Bluhm B."/>
            <person name="Cannon C."/>
            <person name="Castanera R."/>
            <person name="Culley D."/>
            <person name="Daum C."/>
            <person name="Ezra D."/>
            <person name="Gonzalez J."/>
            <person name="Henrissat B."/>
            <person name="Kuo A."/>
            <person name="Liang C."/>
            <person name="Lipzen A."/>
            <person name="Lutzoni F."/>
            <person name="Magnuson J."/>
            <person name="Mondo S."/>
            <person name="Nolan M."/>
            <person name="Ohm R."/>
            <person name="Pangilinan J."/>
            <person name="Park H.-J."/>
            <person name="Ramirez L."/>
            <person name="Alfaro M."/>
            <person name="Sun H."/>
            <person name="Tritt A."/>
            <person name="Yoshinaga Y."/>
            <person name="Zwiers L.-H."/>
            <person name="Turgeon B."/>
            <person name="Goodwin S."/>
            <person name="Spatafora J."/>
            <person name="Crous P."/>
            <person name="Grigoriev I."/>
        </authorList>
    </citation>
    <scope>NUCLEOTIDE SEQUENCE</scope>
    <source>
        <strain evidence="1">ATCC 74209</strain>
    </source>
</reference>
<organism evidence="1 2">
    <name type="scientific">Delitschia confertaspora ATCC 74209</name>
    <dbReference type="NCBI Taxonomy" id="1513339"/>
    <lineage>
        <taxon>Eukaryota</taxon>
        <taxon>Fungi</taxon>
        <taxon>Dikarya</taxon>
        <taxon>Ascomycota</taxon>
        <taxon>Pezizomycotina</taxon>
        <taxon>Dothideomycetes</taxon>
        <taxon>Pleosporomycetidae</taxon>
        <taxon>Pleosporales</taxon>
        <taxon>Delitschiaceae</taxon>
        <taxon>Delitschia</taxon>
    </lineage>
</organism>
<comment type="caution">
    <text evidence="1">The sequence shown here is derived from an EMBL/GenBank/DDBJ whole genome shotgun (WGS) entry which is preliminary data.</text>
</comment>